<reference evidence="4 5" key="1">
    <citation type="submission" date="2017-02" db="EMBL/GenBank/DDBJ databases">
        <authorList>
            <person name="Peterson S.W."/>
        </authorList>
    </citation>
    <scope>NUCLEOTIDE SEQUENCE [LARGE SCALE GENOMIC DNA]</scope>
    <source>
        <strain evidence="4 5">DSM 22335</strain>
    </source>
</reference>
<dbReference type="PANTHER" id="PTHR34220">
    <property type="entry name" value="SENSOR HISTIDINE KINASE YPDA"/>
    <property type="match status" value="1"/>
</dbReference>
<keyword evidence="2" id="KW-0472">Membrane</keyword>
<protein>
    <submittedName>
        <fullName evidence="4">Histidine kinase</fullName>
    </submittedName>
</protein>
<dbReference type="Proteomes" id="UP000190888">
    <property type="component" value="Unassembled WGS sequence"/>
</dbReference>
<accession>A0A1T4NY11</accession>
<keyword evidence="4" id="KW-0418">Kinase</keyword>
<feature type="transmembrane region" description="Helical" evidence="2">
    <location>
        <begin position="7"/>
        <end position="23"/>
    </location>
</feature>
<dbReference type="EMBL" id="FUWH01000005">
    <property type="protein sequence ID" value="SJZ83936.1"/>
    <property type="molecule type" value="Genomic_DNA"/>
</dbReference>
<proteinExistence type="predicted"/>
<keyword evidence="2" id="KW-0812">Transmembrane</keyword>
<feature type="coiled-coil region" evidence="1">
    <location>
        <begin position="129"/>
        <end position="177"/>
    </location>
</feature>
<keyword evidence="4" id="KW-0808">Transferase</keyword>
<sequence length="357" mass="42289">MWAVHLCAWLVYITFLYITDYLYNTELSIFQTLLTIIPYSITFYINLFLLGLYKRTWALQGIATMAVVLLIMSTFGYCYIYIWIPRLGNQIYTTTERIIFFKTTTLGYIRYSAYAMLYFYIQRILMSEKNIMRLQKEKLSLQKDKVNKELEIARLRALELKSEKEKLQYEYAFLRAQINPHFLYNTLNVLFSQAMMFSQDLADNIMKLSKLMRYLLESAQEGKDKVLIQHEIEQLETLLEIHSLRFGNSRHIQYNIDGIIAGQELPPLSLLTIVENAFKYGDLKDEKNPLMINIQLLPKEIRFSCRNKKRRTNNHLFSLNIGITNLSKRLDIAFKDRYVMNAIDEANFYTFELTIKN</sequence>
<evidence type="ECO:0000256" key="2">
    <source>
        <dbReference type="SAM" id="Phobius"/>
    </source>
</evidence>
<dbReference type="InterPro" id="IPR050640">
    <property type="entry name" value="Bact_2-comp_sensor_kinase"/>
</dbReference>
<organism evidence="4 5">
    <name type="scientific">Sediminibacterium ginsengisoli</name>
    <dbReference type="NCBI Taxonomy" id="413434"/>
    <lineage>
        <taxon>Bacteria</taxon>
        <taxon>Pseudomonadati</taxon>
        <taxon>Bacteroidota</taxon>
        <taxon>Chitinophagia</taxon>
        <taxon>Chitinophagales</taxon>
        <taxon>Chitinophagaceae</taxon>
        <taxon>Sediminibacterium</taxon>
    </lineage>
</organism>
<keyword evidence="1" id="KW-0175">Coiled coil</keyword>
<dbReference type="AlphaFoldDB" id="A0A1T4NY11"/>
<dbReference type="GO" id="GO:0000155">
    <property type="term" value="F:phosphorelay sensor kinase activity"/>
    <property type="evidence" value="ECO:0007669"/>
    <property type="project" value="InterPro"/>
</dbReference>
<feature type="transmembrane region" description="Helical" evidence="2">
    <location>
        <begin position="29"/>
        <end position="50"/>
    </location>
</feature>
<evidence type="ECO:0000313" key="5">
    <source>
        <dbReference type="Proteomes" id="UP000190888"/>
    </source>
</evidence>
<feature type="domain" description="Signal transduction histidine kinase internal region" evidence="3">
    <location>
        <begin position="170"/>
        <end position="248"/>
    </location>
</feature>
<evidence type="ECO:0000313" key="4">
    <source>
        <dbReference type="EMBL" id="SJZ83936.1"/>
    </source>
</evidence>
<dbReference type="PANTHER" id="PTHR34220:SF7">
    <property type="entry name" value="SENSOR HISTIDINE KINASE YPDA"/>
    <property type="match status" value="1"/>
</dbReference>
<dbReference type="Pfam" id="PF06580">
    <property type="entry name" value="His_kinase"/>
    <property type="match status" value="1"/>
</dbReference>
<keyword evidence="2" id="KW-1133">Transmembrane helix</keyword>
<dbReference type="InterPro" id="IPR010559">
    <property type="entry name" value="Sig_transdc_His_kin_internal"/>
</dbReference>
<feature type="transmembrane region" description="Helical" evidence="2">
    <location>
        <begin position="62"/>
        <end position="84"/>
    </location>
</feature>
<dbReference type="GO" id="GO:0016020">
    <property type="term" value="C:membrane"/>
    <property type="evidence" value="ECO:0007669"/>
    <property type="project" value="InterPro"/>
</dbReference>
<evidence type="ECO:0000256" key="1">
    <source>
        <dbReference type="SAM" id="Coils"/>
    </source>
</evidence>
<keyword evidence="5" id="KW-1185">Reference proteome</keyword>
<feature type="transmembrane region" description="Helical" evidence="2">
    <location>
        <begin position="108"/>
        <end position="126"/>
    </location>
</feature>
<dbReference type="STRING" id="413434.SAMN04488132_10541"/>
<evidence type="ECO:0000259" key="3">
    <source>
        <dbReference type="Pfam" id="PF06580"/>
    </source>
</evidence>
<gene>
    <name evidence="4" type="ORF">SAMN04488132_10541</name>
</gene>
<name>A0A1T4NY11_9BACT</name>